<name>A0A0E9SCX2_ANGAN</name>
<organism evidence="1">
    <name type="scientific">Anguilla anguilla</name>
    <name type="common">European freshwater eel</name>
    <name type="synonym">Muraena anguilla</name>
    <dbReference type="NCBI Taxonomy" id="7936"/>
    <lineage>
        <taxon>Eukaryota</taxon>
        <taxon>Metazoa</taxon>
        <taxon>Chordata</taxon>
        <taxon>Craniata</taxon>
        <taxon>Vertebrata</taxon>
        <taxon>Euteleostomi</taxon>
        <taxon>Actinopterygii</taxon>
        <taxon>Neopterygii</taxon>
        <taxon>Teleostei</taxon>
        <taxon>Anguilliformes</taxon>
        <taxon>Anguillidae</taxon>
        <taxon>Anguilla</taxon>
    </lineage>
</organism>
<protein>
    <submittedName>
        <fullName evidence="1">Uncharacterized protein</fullName>
    </submittedName>
</protein>
<reference evidence="1" key="1">
    <citation type="submission" date="2014-11" db="EMBL/GenBank/DDBJ databases">
        <authorList>
            <person name="Amaro Gonzalez C."/>
        </authorList>
    </citation>
    <scope>NUCLEOTIDE SEQUENCE</scope>
</reference>
<dbReference type="AlphaFoldDB" id="A0A0E9SCX2"/>
<sequence>MWMCGASWDSNCTGVPPWECVCVRIHPAEFPIPPEFLGPL</sequence>
<evidence type="ECO:0000313" key="1">
    <source>
        <dbReference type="EMBL" id="JAH38343.1"/>
    </source>
</evidence>
<accession>A0A0E9SCX2</accession>
<dbReference type="EMBL" id="GBXM01070234">
    <property type="protein sequence ID" value="JAH38343.1"/>
    <property type="molecule type" value="Transcribed_RNA"/>
</dbReference>
<proteinExistence type="predicted"/>
<reference evidence="1" key="2">
    <citation type="journal article" date="2015" name="Fish Shellfish Immunol.">
        <title>Early steps in the European eel (Anguilla anguilla)-Vibrio vulnificus interaction in the gills: Role of the RtxA13 toxin.</title>
        <authorList>
            <person name="Callol A."/>
            <person name="Pajuelo D."/>
            <person name="Ebbesson L."/>
            <person name="Teles M."/>
            <person name="MacKenzie S."/>
            <person name="Amaro C."/>
        </authorList>
    </citation>
    <scope>NUCLEOTIDE SEQUENCE</scope>
</reference>